<organism evidence="1">
    <name type="scientific">marine sediment metagenome</name>
    <dbReference type="NCBI Taxonomy" id="412755"/>
    <lineage>
        <taxon>unclassified sequences</taxon>
        <taxon>metagenomes</taxon>
        <taxon>ecological metagenomes</taxon>
    </lineage>
</organism>
<sequence length="45" mass="4661">MANVGSVGVVRYEETFSTDTIGTAGDGIGWIITSDSGDTPWARAV</sequence>
<gene>
    <name evidence="1" type="ORF">LCGC14_3141110</name>
</gene>
<comment type="caution">
    <text evidence="1">The sequence shown here is derived from an EMBL/GenBank/DDBJ whole genome shotgun (WGS) entry which is preliminary data.</text>
</comment>
<proteinExistence type="predicted"/>
<name>A0A0F8VWP9_9ZZZZ</name>
<accession>A0A0F8VWP9</accession>
<evidence type="ECO:0000313" key="1">
    <source>
        <dbReference type="EMBL" id="KKK48838.1"/>
    </source>
</evidence>
<dbReference type="AlphaFoldDB" id="A0A0F8VWP9"/>
<feature type="non-terminal residue" evidence="1">
    <location>
        <position position="45"/>
    </location>
</feature>
<reference evidence="1" key="1">
    <citation type="journal article" date="2015" name="Nature">
        <title>Complex archaea that bridge the gap between prokaryotes and eukaryotes.</title>
        <authorList>
            <person name="Spang A."/>
            <person name="Saw J.H."/>
            <person name="Jorgensen S.L."/>
            <person name="Zaremba-Niedzwiedzka K."/>
            <person name="Martijn J."/>
            <person name="Lind A.E."/>
            <person name="van Eijk R."/>
            <person name="Schleper C."/>
            <person name="Guy L."/>
            <person name="Ettema T.J."/>
        </authorList>
    </citation>
    <scope>NUCLEOTIDE SEQUENCE</scope>
</reference>
<dbReference type="EMBL" id="LAZR01068866">
    <property type="protein sequence ID" value="KKK48838.1"/>
    <property type="molecule type" value="Genomic_DNA"/>
</dbReference>
<protein>
    <submittedName>
        <fullName evidence="1">Uncharacterized protein</fullName>
    </submittedName>
</protein>